<evidence type="ECO:0000313" key="2">
    <source>
        <dbReference type="Proteomes" id="UP000225740"/>
    </source>
</evidence>
<name>A0A2G1W717_9BACT</name>
<protein>
    <submittedName>
        <fullName evidence="1">Uncharacterized protein</fullName>
    </submittedName>
</protein>
<proteinExistence type="predicted"/>
<dbReference type="Proteomes" id="UP000225740">
    <property type="component" value="Unassembled WGS sequence"/>
</dbReference>
<comment type="caution">
    <text evidence="1">The sequence shown here is derived from an EMBL/GenBank/DDBJ whole genome shotgun (WGS) entry which is preliminary data.</text>
</comment>
<keyword evidence="2" id="KW-1185">Reference proteome</keyword>
<dbReference type="AlphaFoldDB" id="A0A2G1W717"/>
<accession>A0A2G1W717</accession>
<gene>
    <name evidence="1" type="ORF">CEE69_13080</name>
</gene>
<organism evidence="1 2">
    <name type="scientific">Rhodopirellula bahusiensis</name>
    <dbReference type="NCBI Taxonomy" id="2014065"/>
    <lineage>
        <taxon>Bacteria</taxon>
        <taxon>Pseudomonadati</taxon>
        <taxon>Planctomycetota</taxon>
        <taxon>Planctomycetia</taxon>
        <taxon>Pirellulales</taxon>
        <taxon>Pirellulaceae</taxon>
        <taxon>Rhodopirellula</taxon>
    </lineage>
</organism>
<dbReference type="EMBL" id="NIZW01000009">
    <property type="protein sequence ID" value="PHQ34801.1"/>
    <property type="molecule type" value="Genomic_DNA"/>
</dbReference>
<evidence type="ECO:0000313" key="1">
    <source>
        <dbReference type="EMBL" id="PHQ34801.1"/>
    </source>
</evidence>
<reference evidence="1 2" key="1">
    <citation type="submission" date="2017-06" db="EMBL/GenBank/DDBJ databases">
        <title>Description of Rhodopirellula bahusiensis sp. nov.</title>
        <authorList>
            <person name="Kizina J."/>
            <person name="Harder J."/>
        </authorList>
    </citation>
    <scope>NUCLEOTIDE SEQUENCE [LARGE SCALE GENOMIC DNA]</scope>
    <source>
        <strain evidence="1 2">SWK21</strain>
    </source>
</reference>
<sequence>MDWIMNRKQPQNPNEWFNEIKLAIADARESKPFGLLTGQRITDANLFHLAPLVCMKFRGLDYRDEALRTRVTEGALANYVANSSPDGIDHGLDQRPLMAFAMCYIAAHYVLDLVDQEQATIALDYCEENLD</sequence>